<dbReference type="SMART" id="SM00471">
    <property type="entry name" value="HDc"/>
    <property type="match status" value="1"/>
</dbReference>
<dbReference type="PROSITE" id="PS51832">
    <property type="entry name" value="HD_GYP"/>
    <property type="match status" value="1"/>
</dbReference>
<dbReference type="GO" id="GO:0008081">
    <property type="term" value="F:phosphoric diester hydrolase activity"/>
    <property type="evidence" value="ECO:0007669"/>
    <property type="project" value="UniProtKB-ARBA"/>
</dbReference>
<gene>
    <name evidence="4" type="ORF">H4O21_01350</name>
</gene>
<dbReference type="SUPFAM" id="SSF52172">
    <property type="entry name" value="CheY-like"/>
    <property type="match status" value="1"/>
</dbReference>
<dbReference type="AlphaFoldDB" id="A0A839IJB5"/>
<protein>
    <submittedName>
        <fullName evidence="4">DUF3369 domain-containing protein</fullName>
    </submittedName>
</protein>
<comment type="caution">
    <text evidence="4">The sequence shown here is derived from an EMBL/GenBank/DDBJ whole genome shotgun (WGS) entry which is preliminary data.</text>
</comment>
<feature type="domain" description="HD-GYP" evidence="3">
    <location>
        <begin position="316"/>
        <end position="513"/>
    </location>
</feature>
<feature type="domain" description="Response regulatory" evidence="2">
    <location>
        <begin position="27"/>
        <end position="151"/>
    </location>
</feature>
<dbReference type="PANTHER" id="PTHR45228">
    <property type="entry name" value="CYCLIC DI-GMP PHOSPHODIESTERASE TM_0186-RELATED"/>
    <property type="match status" value="1"/>
</dbReference>
<sequence>MSEGFLFAEDDQASNSRDVVVTDKPWKVMIVDDDPAVHQVTRMVMSGFSFDERPVRFLSAYSGREAKDMIAEEDDVALVLLDVVMEEDDAGLEVARYIRQELHNNVTRIVLRTGQPGQAPEDDVIRNYDINDYKDKTELTKTKLVTLFYSALRSYRDISMINESRGGLSRVIQAINSVHDPDSMKQFASAILEQILNLLGLQGDAVFCHSLSTFSDTGNNSFKVMAATGELNELLDDDFSVVDPRIAAAFGEAMEMRRGHYGEGYFIGFYQTARGSESLLYVRAEREIPLADRQLLEMYADNVANVYDGLLLAEKSRQSQKSLLHLLSGAINTRSVNPVDHVRKVGDLSAMLAAESGLNAFEVELIRMAAPLHDAGNVVLADSILLHQGAYSESERQQMQQHAEAGAALLVQSDDQVMQLASIIAQQHHENWDGKGYPEGIQGNDIHIAGRITAIADTLDALCRDRPDRKGVSVQEALEQVRGLSGQRFDPVLIEILIANQDQVTAIMSSDNNE</sequence>
<dbReference type="InterPro" id="IPR021800">
    <property type="entry name" value="DUF3369"/>
</dbReference>
<dbReference type="InterPro" id="IPR011006">
    <property type="entry name" value="CheY-like_superfamily"/>
</dbReference>
<dbReference type="InterPro" id="IPR037522">
    <property type="entry name" value="HD_GYP_dom"/>
</dbReference>
<organism evidence="4 5">
    <name type="scientific">Oceanospirillum sediminis</name>
    <dbReference type="NCBI Taxonomy" id="2760088"/>
    <lineage>
        <taxon>Bacteria</taxon>
        <taxon>Pseudomonadati</taxon>
        <taxon>Pseudomonadota</taxon>
        <taxon>Gammaproteobacteria</taxon>
        <taxon>Oceanospirillales</taxon>
        <taxon>Oceanospirillaceae</taxon>
        <taxon>Oceanospirillum</taxon>
    </lineage>
</organism>
<dbReference type="EMBL" id="JACJFM010000001">
    <property type="protein sequence ID" value="MBB1485265.1"/>
    <property type="molecule type" value="Genomic_DNA"/>
</dbReference>
<dbReference type="CDD" id="cd00077">
    <property type="entry name" value="HDc"/>
    <property type="match status" value="1"/>
</dbReference>
<dbReference type="PANTHER" id="PTHR45228:SF9">
    <property type="entry name" value="3'3'-CGAMP-SPECIFIC PHOSPHODIESTERASE 2"/>
    <property type="match status" value="1"/>
</dbReference>
<dbReference type="PROSITE" id="PS50110">
    <property type="entry name" value="RESPONSE_REGULATORY"/>
    <property type="match status" value="1"/>
</dbReference>
<dbReference type="Pfam" id="PF11849">
    <property type="entry name" value="DUF3369"/>
    <property type="match status" value="1"/>
</dbReference>
<dbReference type="SMART" id="SM00448">
    <property type="entry name" value="REC"/>
    <property type="match status" value="1"/>
</dbReference>
<dbReference type="Gene3D" id="1.10.3210.10">
    <property type="entry name" value="Hypothetical protein af1432"/>
    <property type="match status" value="1"/>
</dbReference>
<accession>A0A839IJB5</accession>
<dbReference type="SUPFAM" id="SSF109604">
    <property type="entry name" value="HD-domain/PDEase-like"/>
    <property type="match status" value="1"/>
</dbReference>
<name>A0A839IJB5_9GAMM</name>
<dbReference type="InterPro" id="IPR052020">
    <property type="entry name" value="Cyclic_di-GMP/3'3'-cGAMP_PDE"/>
</dbReference>
<dbReference type="InterPro" id="IPR003607">
    <property type="entry name" value="HD/PDEase_dom"/>
</dbReference>
<dbReference type="RefSeq" id="WP_182807034.1">
    <property type="nucleotide sequence ID" value="NZ_JACJFM010000001.1"/>
</dbReference>
<dbReference type="Pfam" id="PF00072">
    <property type="entry name" value="Response_reg"/>
    <property type="match status" value="1"/>
</dbReference>
<feature type="modified residue" description="4-aspartylphosphate" evidence="1">
    <location>
        <position position="82"/>
    </location>
</feature>
<evidence type="ECO:0000259" key="3">
    <source>
        <dbReference type="PROSITE" id="PS51832"/>
    </source>
</evidence>
<dbReference type="Proteomes" id="UP000565262">
    <property type="component" value="Unassembled WGS sequence"/>
</dbReference>
<evidence type="ECO:0000259" key="2">
    <source>
        <dbReference type="PROSITE" id="PS50110"/>
    </source>
</evidence>
<keyword evidence="1" id="KW-0597">Phosphoprotein</keyword>
<keyword evidence="5" id="KW-1185">Reference proteome</keyword>
<dbReference type="InterPro" id="IPR001789">
    <property type="entry name" value="Sig_transdc_resp-reg_receiver"/>
</dbReference>
<evidence type="ECO:0000313" key="5">
    <source>
        <dbReference type="Proteomes" id="UP000565262"/>
    </source>
</evidence>
<dbReference type="Gene3D" id="3.40.50.2300">
    <property type="match status" value="1"/>
</dbReference>
<proteinExistence type="predicted"/>
<dbReference type="Pfam" id="PF13487">
    <property type="entry name" value="HD_5"/>
    <property type="match status" value="1"/>
</dbReference>
<dbReference type="GO" id="GO:0000160">
    <property type="term" value="P:phosphorelay signal transduction system"/>
    <property type="evidence" value="ECO:0007669"/>
    <property type="project" value="InterPro"/>
</dbReference>
<evidence type="ECO:0000313" key="4">
    <source>
        <dbReference type="EMBL" id="MBB1485265.1"/>
    </source>
</evidence>
<reference evidence="4 5" key="1">
    <citation type="submission" date="2020-08" db="EMBL/GenBank/DDBJ databases">
        <title>Oceanospirillum sp. nov. isolated from marine sediment.</title>
        <authorList>
            <person name="Ji X."/>
        </authorList>
    </citation>
    <scope>NUCLEOTIDE SEQUENCE [LARGE SCALE GENOMIC DNA]</scope>
    <source>
        <strain evidence="4 5">D5</strain>
    </source>
</reference>
<evidence type="ECO:0000256" key="1">
    <source>
        <dbReference type="PROSITE-ProRule" id="PRU00169"/>
    </source>
</evidence>